<keyword evidence="2" id="KW-0547">Nucleotide-binding</keyword>
<dbReference type="PANTHER" id="PTHR11472:SF34">
    <property type="entry name" value="REGULATOR OF TELOMERE ELONGATION HELICASE 1"/>
    <property type="match status" value="1"/>
</dbReference>
<keyword evidence="1" id="KW-0479">Metal-binding</keyword>
<keyword evidence="5" id="KW-0067">ATP-binding</keyword>
<comment type="similarity">
    <text evidence="10">Belongs to the helicase family. DinG subfamily.</text>
</comment>
<accession>A0ABN1C7M5</accession>
<evidence type="ECO:0000259" key="11">
    <source>
        <dbReference type="PROSITE" id="PS51193"/>
    </source>
</evidence>
<proteinExistence type="inferred from homology"/>
<keyword evidence="13" id="KW-1185">Reference proteome</keyword>
<keyword evidence="8" id="KW-0238">DNA-binding</keyword>
<dbReference type="InterPro" id="IPR027417">
    <property type="entry name" value="P-loop_NTPase"/>
</dbReference>
<keyword evidence="7" id="KW-0411">Iron-sulfur</keyword>
<evidence type="ECO:0000313" key="12">
    <source>
        <dbReference type="EMBL" id="GAA0513455.1"/>
    </source>
</evidence>
<evidence type="ECO:0000256" key="4">
    <source>
        <dbReference type="ARBA" id="ARBA00022806"/>
    </source>
</evidence>
<dbReference type="InterPro" id="IPR006555">
    <property type="entry name" value="ATP-dep_Helicase_C"/>
</dbReference>
<keyword evidence="3" id="KW-0378">Hydrolase</keyword>
<evidence type="ECO:0000256" key="10">
    <source>
        <dbReference type="ARBA" id="ARBA00038058"/>
    </source>
</evidence>
<dbReference type="PANTHER" id="PTHR11472">
    <property type="entry name" value="DNA REPAIR DEAD HELICASE RAD3/XP-D SUBFAMILY MEMBER"/>
    <property type="match status" value="1"/>
</dbReference>
<evidence type="ECO:0000256" key="3">
    <source>
        <dbReference type="ARBA" id="ARBA00022801"/>
    </source>
</evidence>
<dbReference type="Pfam" id="PF06733">
    <property type="entry name" value="DEAD_2"/>
    <property type="match status" value="1"/>
</dbReference>
<evidence type="ECO:0000256" key="7">
    <source>
        <dbReference type="ARBA" id="ARBA00023014"/>
    </source>
</evidence>
<evidence type="ECO:0000313" key="13">
    <source>
        <dbReference type="Proteomes" id="UP001501706"/>
    </source>
</evidence>
<dbReference type="RefSeq" id="WP_343927893.1">
    <property type="nucleotide sequence ID" value="NZ_BAAAEN010000013.1"/>
</dbReference>
<dbReference type="SUPFAM" id="SSF52540">
    <property type="entry name" value="P-loop containing nucleoside triphosphate hydrolases"/>
    <property type="match status" value="1"/>
</dbReference>
<protein>
    <submittedName>
        <fullName evidence="12">ATP-dependent DNA helicase</fullName>
    </submittedName>
</protein>
<evidence type="ECO:0000256" key="8">
    <source>
        <dbReference type="ARBA" id="ARBA00023125"/>
    </source>
</evidence>
<dbReference type="EMBL" id="BAAAEN010000013">
    <property type="protein sequence ID" value="GAA0513455.1"/>
    <property type="molecule type" value="Genomic_DNA"/>
</dbReference>
<dbReference type="Gene3D" id="3.90.320.10">
    <property type="match status" value="1"/>
</dbReference>
<comment type="caution">
    <text evidence="12">The sequence shown here is derived from an EMBL/GenBank/DDBJ whole genome shotgun (WGS) entry which is preliminary data.</text>
</comment>
<dbReference type="Proteomes" id="UP001501706">
    <property type="component" value="Unassembled WGS sequence"/>
</dbReference>
<gene>
    <name evidence="12" type="ORF">GCM10009097_33540</name>
</gene>
<dbReference type="InterPro" id="IPR045028">
    <property type="entry name" value="DinG/Rad3-like"/>
</dbReference>
<evidence type="ECO:0000256" key="9">
    <source>
        <dbReference type="ARBA" id="ARBA00023235"/>
    </source>
</evidence>
<evidence type="ECO:0000256" key="1">
    <source>
        <dbReference type="ARBA" id="ARBA00022723"/>
    </source>
</evidence>
<evidence type="ECO:0000256" key="2">
    <source>
        <dbReference type="ARBA" id="ARBA00022741"/>
    </source>
</evidence>
<dbReference type="PROSITE" id="PS51193">
    <property type="entry name" value="HELICASE_ATP_BIND_2"/>
    <property type="match status" value="1"/>
</dbReference>
<name>A0ABN1C7M5_9BURK</name>
<feature type="domain" description="Helicase ATP-binding" evidence="11">
    <location>
        <begin position="190"/>
        <end position="442"/>
    </location>
</feature>
<dbReference type="InterPro" id="IPR014013">
    <property type="entry name" value="Helic_SF1/SF2_ATP-bd_DinG/Rad3"/>
</dbReference>
<dbReference type="SMART" id="SM00491">
    <property type="entry name" value="HELICc2"/>
    <property type="match status" value="1"/>
</dbReference>
<keyword evidence="4 12" id="KW-0347">Helicase</keyword>
<evidence type="ECO:0000256" key="6">
    <source>
        <dbReference type="ARBA" id="ARBA00023004"/>
    </source>
</evidence>
<keyword evidence="6" id="KW-0408">Iron</keyword>
<dbReference type="InterPro" id="IPR011604">
    <property type="entry name" value="PDDEXK-like_dom_sf"/>
</dbReference>
<dbReference type="GO" id="GO:0004386">
    <property type="term" value="F:helicase activity"/>
    <property type="evidence" value="ECO:0007669"/>
    <property type="project" value="UniProtKB-KW"/>
</dbReference>
<reference evidence="12 13" key="1">
    <citation type="journal article" date="2019" name="Int. J. Syst. Evol. Microbiol.">
        <title>The Global Catalogue of Microorganisms (GCM) 10K type strain sequencing project: providing services to taxonomists for standard genome sequencing and annotation.</title>
        <authorList>
            <consortium name="The Broad Institute Genomics Platform"/>
            <consortium name="The Broad Institute Genome Sequencing Center for Infectious Disease"/>
            <person name="Wu L."/>
            <person name="Ma J."/>
        </authorList>
    </citation>
    <scope>NUCLEOTIDE SEQUENCE [LARGE SCALE GENOMIC DNA]</scope>
    <source>
        <strain evidence="12 13">JCM 14330</strain>
    </source>
</reference>
<keyword evidence="9" id="KW-0413">Isomerase</keyword>
<evidence type="ECO:0000256" key="5">
    <source>
        <dbReference type="ARBA" id="ARBA00022840"/>
    </source>
</evidence>
<sequence length="778" mass="85660">MDIQSSGAAPARDELPSPAYVVAVRTLCEFTARQGDLDLRYTPAPTAQEGQAGHVLVAGRRGDGYEAEIALSGDYGVLRVRGRADGYDRAANRLEEIKTHRGRLDALPGHRRALHWAQVRMYGHLLCRERGLTELELALVYLDVASRRETVLTERLSAAELEAFFNEQCERFLAWALAERSHRQDRDSALASLAFPYASLRTGQRELAVAAFRTARDGLCLMAQAPTGIGKTLGTLFPTLKACAAQRLDKIFFLAAKSSGRALALDAIDRLAAGAAGRLPLRTLELVARDKACEHPGRACHPDDCPLARGFYDRLAAARADAVAAAGRWDRPRVREIALSHGLCPYFLAQELARWSDVVVGDYNYYYDGNGLLYALTVTQGWRVAVLVDEAHNLVERARGMYSACVDQSAFQAALAAAPPALRRPLNAVRRQWSAWNRLQTAPYQCHPAVPAAWLASLQQATASITDRLAETPVGMAPALQRFYFDALHFIRLAEQFGSHSLFDVTLAPGRRPVSTLCLRNVVPAPFLAPRHAAAHATLLFSGTLAPSGFYRDTLGLPASTGWMEVRAPFRPTQLSVRIAGHISTRFRDRERSVPAIAGLIVRQYAARPGNYLVFASSFDYVQRLAEGVREHGGQWPIWVQTPDMDEAGRAGFLARFVEGGQGLGFAVLGGAFAEGVDLPGSRLIGVFIATLGMPQVNPVNERMRDVMQARFGRGYDYTYLYPGLRKVVQAAGRVIRTEHDEGVLVLIDDRYGRPEVRQLFPAWWRVGPGADEPLQRR</sequence>
<dbReference type="Gene3D" id="3.40.50.300">
    <property type="entry name" value="P-loop containing nucleotide triphosphate hydrolases"/>
    <property type="match status" value="2"/>
</dbReference>
<dbReference type="Pfam" id="PF13307">
    <property type="entry name" value="Helicase_C_2"/>
    <property type="match status" value="1"/>
</dbReference>
<organism evidence="12 13">
    <name type="scientific">Pigmentiphaga daeguensis</name>
    <dbReference type="NCBI Taxonomy" id="414049"/>
    <lineage>
        <taxon>Bacteria</taxon>
        <taxon>Pseudomonadati</taxon>
        <taxon>Pseudomonadota</taxon>
        <taxon>Betaproteobacteria</taxon>
        <taxon>Burkholderiales</taxon>
        <taxon>Alcaligenaceae</taxon>
        <taxon>Pigmentiphaga</taxon>
    </lineage>
</organism>
<dbReference type="InterPro" id="IPR010614">
    <property type="entry name" value="RAD3-like_helicase_DEAD"/>
</dbReference>